<sequence length="87" mass="10100">LCRTLRLCMSRPLQAQSVSLSSHKLTEKHEQHFQRMPRNDTFEFSNKDLQKSDSFLSAAEQEGVFKCCQSDKSTEEEEEEEEEEEAG</sequence>
<protein>
    <submittedName>
        <fullName evidence="1">Uncharacterized protein</fullName>
    </submittedName>
</protein>
<feature type="non-terminal residue" evidence="1">
    <location>
        <position position="87"/>
    </location>
</feature>
<feature type="non-terminal residue" evidence="1">
    <location>
        <position position="1"/>
    </location>
</feature>
<proteinExistence type="predicted"/>
<gene>
    <name evidence="1" type="ORF">GBF38_009268</name>
</gene>
<name>A0ACB7ER48_NIBAL</name>
<accession>A0ACB7ER48</accession>
<dbReference type="EMBL" id="CM024791">
    <property type="protein sequence ID" value="KAG8004321.1"/>
    <property type="molecule type" value="Genomic_DNA"/>
</dbReference>
<evidence type="ECO:0000313" key="2">
    <source>
        <dbReference type="Proteomes" id="UP000805704"/>
    </source>
</evidence>
<dbReference type="Proteomes" id="UP000805704">
    <property type="component" value="Chromosome 3"/>
</dbReference>
<evidence type="ECO:0000313" key="1">
    <source>
        <dbReference type="EMBL" id="KAG8004321.1"/>
    </source>
</evidence>
<comment type="caution">
    <text evidence="1">The sequence shown here is derived from an EMBL/GenBank/DDBJ whole genome shotgun (WGS) entry which is preliminary data.</text>
</comment>
<organism evidence="1 2">
    <name type="scientific">Nibea albiflora</name>
    <name type="common">Yellow drum</name>
    <name type="synonym">Corvina albiflora</name>
    <dbReference type="NCBI Taxonomy" id="240163"/>
    <lineage>
        <taxon>Eukaryota</taxon>
        <taxon>Metazoa</taxon>
        <taxon>Chordata</taxon>
        <taxon>Craniata</taxon>
        <taxon>Vertebrata</taxon>
        <taxon>Euteleostomi</taxon>
        <taxon>Actinopterygii</taxon>
        <taxon>Neopterygii</taxon>
        <taxon>Teleostei</taxon>
        <taxon>Neoteleostei</taxon>
        <taxon>Acanthomorphata</taxon>
        <taxon>Eupercaria</taxon>
        <taxon>Sciaenidae</taxon>
        <taxon>Nibea</taxon>
    </lineage>
</organism>
<keyword evidence="2" id="KW-1185">Reference proteome</keyword>
<reference evidence="1" key="1">
    <citation type="submission" date="2020-04" db="EMBL/GenBank/DDBJ databases">
        <title>A chromosome-scale assembly and high-density genetic map of the yellow drum (Nibea albiflora) genome.</title>
        <authorList>
            <person name="Xu D."/>
            <person name="Zhang W."/>
            <person name="Chen R."/>
            <person name="Tan P."/>
            <person name="Wang L."/>
            <person name="Song H."/>
            <person name="Tian L."/>
            <person name="Zhu Q."/>
            <person name="Wang B."/>
        </authorList>
    </citation>
    <scope>NUCLEOTIDE SEQUENCE</scope>
    <source>
        <strain evidence="1">ZJHYS-2018</strain>
    </source>
</reference>